<feature type="repeat" description="ANK" evidence="1">
    <location>
        <begin position="149"/>
        <end position="181"/>
    </location>
</feature>
<evidence type="ECO:0000313" key="3">
    <source>
        <dbReference type="Proteomes" id="UP000604825"/>
    </source>
</evidence>
<dbReference type="SUPFAM" id="SSF48403">
    <property type="entry name" value="Ankyrin repeat"/>
    <property type="match status" value="1"/>
</dbReference>
<evidence type="ECO:0000313" key="2">
    <source>
        <dbReference type="EMBL" id="CAD6225507.1"/>
    </source>
</evidence>
<dbReference type="PROSITE" id="PS50088">
    <property type="entry name" value="ANK_REPEAT"/>
    <property type="match status" value="4"/>
</dbReference>
<dbReference type="InterPro" id="IPR051616">
    <property type="entry name" value="Cul2-RING_E3_ligase_SR"/>
</dbReference>
<dbReference type="PRINTS" id="PR01415">
    <property type="entry name" value="ANKYRIN"/>
</dbReference>
<dbReference type="PANTHER" id="PTHR46224:SF22">
    <property type="match status" value="1"/>
</dbReference>
<feature type="repeat" description="ANK" evidence="1">
    <location>
        <begin position="81"/>
        <end position="103"/>
    </location>
</feature>
<sequence>MASSPPSSGVLPPSYPLHLREPLLMLRNPRSILPMADVAALLLRASYEGDVPQLKTLVKRLRKAGKSVEEAMTEIRASWYKGQGPLHMAALSGKTAVCKLLIKDLKLDVDAVGYDGVTPLSLAILGTASAAVTRLLLDHHADPNKAAFDGCTPLHLATTRDAYEIAELLLSRRAYVDPVSECGTPLYIAAKNGSAKMLKLLLRHQADARADVNAGTVTPLIAAAYAGSTDCIKCLLKAGADANIPDQVADWSTTGIIEHSKLMSSKPQDENDGSDFEAQGDAAIGKSNYAHALTLYTMAVETDPGNSTLYAKRSLCSLHTGDKSNALDDADTYKGMEPDLSKSCYAQGAALILVKVRCARLLSSNDI</sequence>
<comment type="caution">
    <text evidence="2">The sequence shown here is derived from an EMBL/GenBank/DDBJ whole genome shotgun (WGS) entry which is preliminary data.</text>
</comment>
<dbReference type="EMBL" id="CAJGYO010000004">
    <property type="protein sequence ID" value="CAD6225507.1"/>
    <property type="molecule type" value="Genomic_DNA"/>
</dbReference>
<gene>
    <name evidence="2" type="ORF">NCGR_LOCUS17523</name>
</gene>
<dbReference type="Pfam" id="PF12796">
    <property type="entry name" value="Ank_2"/>
    <property type="match status" value="2"/>
</dbReference>
<dbReference type="InterPro" id="IPR011990">
    <property type="entry name" value="TPR-like_helical_dom_sf"/>
</dbReference>
<dbReference type="SMART" id="SM00248">
    <property type="entry name" value="ANK"/>
    <property type="match status" value="5"/>
</dbReference>
<dbReference type="InterPro" id="IPR036770">
    <property type="entry name" value="Ankyrin_rpt-contain_sf"/>
</dbReference>
<dbReference type="Gene3D" id="1.25.40.20">
    <property type="entry name" value="Ankyrin repeat-containing domain"/>
    <property type="match status" value="1"/>
</dbReference>
<dbReference type="Proteomes" id="UP000604825">
    <property type="component" value="Unassembled WGS sequence"/>
</dbReference>
<dbReference type="Gene3D" id="1.25.40.10">
    <property type="entry name" value="Tetratricopeptide repeat domain"/>
    <property type="match status" value="1"/>
</dbReference>
<organism evidence="2 3">
    <name type="scientific">Miscanthus lutarioriparius</name>
    <dbReference type="NCBI Taxonomy" id="422564"/>
    <lineage>
        <taxon>Eukaryota</taxon>
        <taxon>Viridiplantae</taxon>
        <taxon>Streptophyta</taxon>
        <taxon>Embryophyta</taxon>
        <taxon>Tracheophyta</taxon>
        <taxon>Spermatophyta</taxon>
        <taxon>Magnoliopsida</taxon>
        <taxon>Liliopsida</taxon>
        <taxon>Poales</taxon>
        <taxon>Poaceae</taxon>
        <taxon>PACMAD clade</taxon>
        <taxon>Panicoideae</taxon>
        <taxon>Andropogonodae</taxon>
        <taxon>Andropogoneae</taxon>
        <taxon>Saccharinae</taxon>
        <taxon>Miscanthus</taxon>
    </lineage>
</organism>
<dbReference type="InterPro" id="IPR002110">
    <property type="entry name" value="Ankyrin_rpt"/>
</dbReference>
<keyword evidence="3" id="KW-1185">Reference proteome</keyword>
<accession>A0A811NPN5</accession>
<dbReference type="SUPFAM" id="SSF48452">
    <property type="entry name" value="TPR-like"/>
    <property type="match status" value="1"/>
</dbReference>
<reference evidence="2" key="1">
    <citation type="submission" date="2020-10" db="EMBL/GenBank/DDBJ databases">
        <authorList>
            <person name="Han B."/>
            <person name="Lu T."/>
            <person name="Zhao Q."/>
            <person name="Huang X."/>
            <person name="Zhao Y."/>
        </authorList>
    </citation>
    <scope>NUCLEOTIDE SEQUENCE</scope>
</reference>
<feature type="repeat" description="ANK" evidence="1">
    <location>
        <begin position="215"/>
        <end position="247"/>
    </location>
</feature>
<protein>
    <submittedName>
        <fullName evidence="2">Uncharacterized protein</fullName>
    </submittedName>
</protein>
<keyword evidence="1" id="KW-0040">ANK repeat</keyword>
<evidence type="ECO:0000256" key="1">
    <source>
        <dbReference type="PROSITE-ProRule" id="PRU00023"/>
    </source>
</evidence>
<dbReference type="Pfam" id="PF00023">
    <property type="entry name" value="Ank"/>
    <property type="match status" value="1"/>
</dbReference>
<dbReference type="AlphaFoldDB" id="A0A811NPN5"/>
<name>A0A811NPN5_9POAL</name>
<dbReference type="PROSITE" id="PS50297">
    <property type="entry name" value="ANK_REP_REGION"/>
    <property type="match status" value="4"/>
</dbReference>
<dbReference type="OrthoDB" id="667534at2759"/>
<proteinExistence type="predicted"/>
<dbReference type="PANTHER" id="PTHR46224">
    <property type="entry name" value="ANKYRIN REPEAT FAMILY PROTEIN"/>
    <property type="match status" value="1"/>
</dbReference>
<feature type="repeat" description="ANK" evidence="1">
    <location>
        <begin position="181"/>
        <end position="213"/>
    </location>
</feature>